<dbReference type="EC" id="2.7.1.59" evidence="2"/>
<dbReference type="InterPro" id="IPR043129">
    <property type="entry name" value="ATPase_NBD"/>
</dbReference>
<dbReference type="PANTHER" id="PTHR12862:SF0">
    <property type="entry name" value="N-ACETYL-D-GLUCOSAMINE KINASE"/>
    <property type="match status" value="1"/>
</dbReference>
<comment type="similarity">
    <text evidence="1">Belongs to the eukaryotic-type N-acetylglucosamine kinase family.</text>
</comment>
<evidence type="ECO:0000256" key="1">
    <source>
        <dbReference type="ARBA" id="ARBA00006198"/>
    </source>
</evidence>
<dbReference type="Gene3D" id="3.30.420.40">
    <property type="match status" value="2"/>
</dbReference>
<dbReference type="OrthoDB" id="311172at2759"/>
<evidence type="ECO:0000259" key="5">
    <source>
        <dbReference type="Pfam" id="PF01869"/>
    </source>
</evidence>
<gene>
    <name evidence="6" type="ORF">CAUJ_LOCUS8121</name>
</gene>
<dbReference type="Pfam" id="PF10294">
    <property type="entry name" value="Methyltransf_16"/>
    <property type="match status" value="1"/>
</dbReference>
<dbReference type="Pfam" id="PF01869">
    <property type="entry name" value="BcrAD_BadFG"/>
    <property type="match status" value="1"/>
</dbReference>
<dbReference type="SUPFAM" id="SSF53335">
    <property type="entry name" value="S-adenosyl-L-methionine-dependent methyltransferases"/>
    <property type="match status" value="1"/>
</dbReference>
<dbReference type="CDD" id="cd02440">
    <property type="entry name" value="AdoMet_MTases"/>
    <property type="match status" value="1"/>
</dbReference>
<evidence type="ECO:0000256" key="4">
    <source>
        <dbReference type="ARBA" id="ARBA00031123"/>
    </source>
</evidence>
<accession>A0A8S1HAJ5</accession>
<dbReference type="Proteomes" id="UP000835052">
    <property type="component" value="Unassembled WGS sequence"/>
</dbReference>
<reference evidence="6" key="1">
    <citation type="submission" date="2020-10" db="EMBL/GenBank/DDBJ databases">
        <authorList>
            <person name="Kikuchi T."/>
        </authorList>
    </citation>
    <scope>NUCLEOTIDE SEQUENCE</scope>
    <source>
        <strain evidence="6">NKZ352</strain>
    </source>
</reference>
<comment type="caution">
    <text evidence="6">The sequence shown here is derived from an EMBL/GenBank/DDBJ whole genome shotgun (WGS) entry which is preliminary data.</text>
</comment>
<dbReference type="InterPro" id="IPR019410">
    <property type="entry name" value="Methyltransf_16"/>
</dbReference>
<evidence type="ECO:0000313" key="6">
    <source>
        <dbReference type="EMBL" id="CAD6192202.1"/>
    </source>
</evidence>
<dbReference type="InterPro" id="IPR039758">
    <property type="entry name" value="NAGK-like"/>
</dbReference>
<name>A0A8S1HAJ5_9PELO</name>
<dbReference type="PANTHER" id="PTHR12862">
    <property type="entry name" value="BADF TYPE ATPASE DOMAIN-CONTAINING PROTEIN"/>
    <property type="match status" value="1"/>
</dbReference>
<dbReference type="EMBL" id="CAJGYM010000026">
    <property type="protein sequence ID" value="CAD6192202.1"/>
    <property type="molecule type" value="Genomic_DNA"/>
</dbReference>
<proteinExistence type="inferred from homology"/>
<sequence>MSDQEHWRHTWPSATVLCDFLCANSSLFCGKTVLELGAGATGLAGITAAKLGAHRVFLTDHPSLEEALDLLKRNIKQNDVEDRCEVESLDWDDLRTTESFLASVESLDVVVASDVFFDPSTFQGLVRTIRLLIDSHPRARVIFAYQERDDNWTIADLLKAQNLRANLVRRVDTDRHTIQIGIIDRTDPKRTMFAGIEGGGTGSKLVFVDESGEKRIWSTSIGTNYCLDGVEVVGDRVAQWIRSAAAENDIQLPVRALGMGLSGAEDDEMNNKFVQYLLKTHGDIAEHVHLSSDAVSTVAANFSQQGVVIIAGTGSSCRMLKANGEVKGVGGWGHAIGDGGSAYWTANRAIRMLFDDDDGLEVAKHSVELIRKLLCEHFNIADKVGILDFLYKKFEKPVIAQFTRVLAEHAEDPAIAQIFYESGNILGRHLRAVSRHLDEDDKKEVLVVLVGNLFKSWKLLRQGFSDALTDSGIGKVSFFLPSEEPGIGAAAIAAREVGVDIPHAQNKKLIDEIIF</sequence>
<evidence type="ECO:0000313" key="7">
    <source>
        <dbReference type="Proteomes" id="UP000835052"/>
    </source>
</evidence>
<dbReference type="Gene3D" id="3.40.50.150">
    <property type="entry name" value="Vaccinia Virus protein VP39"/>
    <property type="match status" value="1"/>
</dbReference>
<dbReference type="SUPFAM" id="SSF53067">
    <property type="entry name" value="Actin-like ATPase domain"/>
    <property type="match status" value="2"/>
</dbReference>
<evidence type="ECO:0000256" key="3">
    <source>
        <dbReference type="ARBA" id="ARBA00014974"/>
    </source>
</evidence>
<feature type="domain" description="ATPase BadF/BadG/BcrA/BcrD type" evidence="5">
    <location>
        <begin position="195"/>
        <end position="493"/>
    </location>
</feature>
<organism evidence="6 7">
    <name type="scientific">Caenorhabditis auriculariae</name>
    <dbReference type="NCBI Taxonomy" id="2777116"/>
    <lineage>
        <taxon>Eukaryota</taxon>
        <taxon>Metazoa</taxon>
        <taxon>Ecdysozoa</taxon>
        <taxon>Nematoda</taxon>
        <taxon>Chromadorea</taxon>
        <taxon>Rhabditida</taxon>
        <taxon>Rhabditina</taxon>
        <taxon>Rhabditomorpha</taxon>
        <taxon>Rhabditoidea</taxon>
        <taxon>Rhabditidae</taxon>
        <taxon>Peloderinae</taxon>
        <taxon>Caenorhabditis</taxon>
    </lineage>
</organism>
<dbReference type="InterPro" id="IPR029063">
    <property type="entry name" value="SAM-dependent_MTases_sf"/>
</dbReference>
<dbReference type="AlphaFoldDB" id="A0A8S1HAJ5"/>
<dbReference type="InterPro" id="IPR002731">
    <property type="entry name" value="ATPase_BadF"/>
</dbReference>
<protein>
    <recommendedName>
        <fullName evidence="3">N-acetyl-D-glucosamine kinase</fullName>
        <ecNumber evidence="2">2.7.1.59</ecNumber>
    </recommendedName>
    <alternativeName>
        <fullName evidence="4">GlcNAc kinase</fullName>
    </alternativeName>
</protein>
<dbReference type="GO" id="GO:0045127">
    <property type="term" value="F:N-acetylglucosamine kinase activity"/>
    <property type="evidence" value="ECO:0007669"/>
    <property type="project" value="UniProtKB-EC"/>
</dbReference>
<evidence type="ECO:0000256" key="2">
    <source>
        <dbReference type="ARBA" id="ARBA00012122"/>
    </source>
</evidence>
<keyword evidence="7" id="KW-1185">Reference proteome</keyword>